<dbReference type="GO" id="GO:0000226">
    <property type="term" value="P:microtubule cytoskeleton organization"/>
    <property type="evidence" value="ECO:0007669"/>
    <property type="project" value="TreeGrafter"/>
</dbReference>
<dbReference type="OrthoDB" id="63891at2759"/>
<accession>A0A7L2EG43</accession>
<dbReference type="Gene3D" id="1.25.10.10">
    <property type="entry name" value="Leucine-rich Repeat Variant"/>
    <property type="match status" value="1"/>
</dbReference>
<dbReference type="InterPro" id="IPR016024">
    <property type="entry name" value="ARM-type_fold"/>
</dbReference>
<feature type="non-terminal residue" evidence="2">
    <location>
        <position position="113"/>
    </location>
</feature>
<gene>
    <name evidence="2" type="primary">Togaram2_1</name>
    <name evidence="2" type="ORF">ANTMIN_R10863</name>
</gene>
<evidence type="ECO:0000313" key="2">
    <source>
        <dbReference type="EMBL" id="NXQ60791.1"/>
    </source>
</evidence>
<feature type="domain" description="CLASP N-terminal" evidence="1">
    <location>
        <begin position="18"/>
        <end position="105"/>
    </location>
</feature>
<evidence type="ECO:0000313" key="3">
    <source>
        <dbReference type="Proteomes" id="UP000554720"/>
    </source>
</evidence>
<name>A0A7L2EG43_ANTMN</name>
<dbReference type="SUPFAM" id="SSF48371">
    <property type="entry name" value="ARM repeat"/>
    <property type="match status" value="1"/>
</dbReference>
<sequence length="113" mass="12388">EMKEKGLFSIKHLAGSHSQVLLSRRHDICLAVTSEVTNLRTKVSYAAIVTLGELFATLKTDMDSEVDEVARVLLRMVWNSPEFVQKAASQTLGIMVENVTPARAMTALLDSGV</sequence>
<evidence type="ECO:0000259" key="1">
    <source>
        <dbReference type="Pfam" id="PF12348"/>
    </source>
</evidence>
<comment type="caution">
    <text evidence="2">The sequence shown here is derived from an EMBL/GenBank/DDBJ whole genome shotgun (WGS) entry which is preliminary data.</text>
</comment>
<proteinExistence type="predicted"/>
<organism evidence="2 3">
    <name type="scientific">Anthoscopus minutus</name>
    <name type="common">Southern penduline-tit</name>
    <dbReference type="NCBI Taxonomy" id="156561"/>
    <lineage>
        <taxon>Eukaryota</taxon>
        <taxon>Metazoa</taxon>
        <taxon>Chordata</taxon>
        <taxon>Craniata</taxon>
        <taxon>Vertebrata</taxon>
        <taxon>Euteleostomi</taxon>
        <taxon>Archelosauria</taxon>
        <taxon>Archosauria</taxon>
        <taxon>Dinosauria</taxon>
        <taxon>Saurischia</taxon>
        <taxon>Theropoda</taxon>
        <taxon>Coelurosauria</taxon>
        <taxon>Aves</taxon>
        <taxon>Neognathae</taxon>
        <taxon>Neoaves</taxon>
        <taxon>Telluraves</taxon>
        <taxon>Australaves</taxon>
        <taxon>Passeriformes</taxon>
        <taxon>Paridae</taxon>
        <taxon>Anthoscopus</taxon>
    </lineage>
</organism>
<dbReference type="Proteomes" id="UP000554720">
    <property type="component" value="Unassembled WGS sequence"/>
</dbReference>
<dbReference type="InterPro" id="IPR024395">
    <property type="entry name" value="CLASP_N_dom"/>
</dbReference>
<keyword evidence="3" id="KW-1185">Reference proteome</keyword>
<feature type="non-terminal residue" evidence="2">
    <location>
        <position position="1"/>
    </location>
</feature>
<dbReference type="PANTHER" id="PTHR21567:SF42">
    <property type="entry name" value="TOG ARRAY REGULATOR OF AXONEMAL MICROTUBULES PROTEIN 2"/>
    <property type="match status" value="1"/>
</dbReference>
<dbReference type="EMBL" id="VWYI01034880">
    <property type="protein sequence ID" value="NXQ60791.1"/>
    <property type="molecule type" value="Genomic_DNA"/>
</dbReference>
<dbReference type="Pfam" id="PF12348">
    <property type="entry name" value="CLASP_N"/>
    <property type="match status" value="1"/>
</dbReference>
<reference evidence="2 3" key="1">
    <citation type="submission" date="2019-09" db="EMBL/GenBank/DDBJ databases">
        <title>Bird 10,000 Genomes (B10K) Project - Family phase.</title>
        <authorList>
            <person name="Zhang G."/>
        </authorList>
    </citation>
    <scope>NUCLEOTIDE SEQUENCE [LARGE SCALE GENOMIC DNA]</scope>
    <source>
        <strain evidence="2">B10K-DU-011-42</strain>
        <tissue evidence="2">Muscle</tissue>
    </source>
</reference>
<dbReference type="GO" id="GO:0008017">
    <property type="term" value="F:microtubule binding"/>
    <property type="evidence" value="ECO:0007669"/>
    <property type="project" value="TreeGrafter"/>
</dbReference>
<protein>
    <submittedName>
        <fullName evidence="2">TGRM2 protein</fullName>
    </submittedName>
</protein>
<dbReference type="AlphaFoldDB" id="A0A7L2EG43"/>
<dbReference type="PANTHER" id="PTHR21567">
    <property type="entry name" value="CLASP"/>
    <property type="match status" value="1"/>
</dbReference>
<dbReference type="GO" id="GO:0005881">
    <property type="term" value="C:cytoplasmic microtubule"/>
    <property type="evidence" value="ECO:0007669"/>
    <property type="project" value="TreeGrafter"/>
</dbReference>
<dbReference type="GO" id="GO:0005929">
    <property type="term" value="C:cilium"/>
    <property type="evidence" value="ECO:0007669"/>
    <property type="project" value="TreeGrafter"/>
</dbReference>
<dbReference type="InterPro" id="IPR011989">
    <property type="entry name" value="ARM-like"/>
</dbReference>